<protein>
    <submittedName>
        <fullName evidence="3">SDR family oxidoreductase</fullName>
        <ecNumber evidence="3">1.-.-.-</ecNumber>
    </submittedName>
</protein>
<accession>A0ABZ0HV75</accession>
<dbReference type="EC" id="1.-.-.-" evidence="3"/>
<proteinExistence type="inferred from homology"/>
<dbReference type="InterPro" id="IPR036291">
    <property type="entry name" value="NAD(P)-bd_dom_sf"/>
</dbReference>
<dbReference type="Pfam" id="PF00106">
    <property type="entry name" value="adh_short"/>
    <property type="match status" value="1"/>
</dbReference>
<evidence type="ECO:0000313" key="3">
    <source>
        <dbReference type="EMBL" id="WOJ90805.1"/>
    </source>
</evidence>
<keyword evidence="1 3" id="KW-0560">Oxidoreductase</keyword>
<evidence type="ECO:0000313" key="4">
    <source>
        <dbReference type="Proteomes" id="UP001626536"/>
    </source>
</evidence>
<evidence type="ECO:0000256" key="2">
    <source>
        <dbReference type="RuleBase" id="RU000363"/>
    </source>
</evidence>
<dbReference type="RefSeq" id="WP_407340391.1">
    <property type="nucleotide sequence ID" value="NZ_CP136862.1"/>
</dbReference>
<dbReference type="GO" id="GO:0016491">
    <property type="term" value="F:oxidoreductase activity"/>
    <property type="evidence" value="ECO:0007669"/>
    <property type="project" value="UniProtKB-KW"/>
</dbReference>
<name>A0ABZ0HV75_9HYPH</name>
<reference evidence="3 4" key="1">
    <citation type="submission" date="2023-10" db="EMBL/GenBank/DDBJ databases">
        <title>Novel methanotroph of the genus Methylocapsa from a subarctic wetland.</title>
        <authorList>
            <person name="Belova S.E."/>
            <person name="Oshkin I.Y."/>
            <person name="Miroshnikov K."/>
            <person name="Dedysh S.N."/>
        </authorList>
    </citation>
    <scope>NUCLEOTIDE SEQUENCE [LARGE SCALE GENOMIC DNA]</scope>
    <source>
        <strain evidence="3 4">RX1</strain>
    </source>
</reference>
<keyword evidence="4" id="KW-1185">Reference proteome</keyword>
<sequence>MSNALQGKTCLITGATFGIGRETALGLARQGARVVIVGRDAGRTAETARWLRQEAGNDQIDFLLADLSSQAEVRRLADEFRRTQDRLDILINNAGAIFTKRETTVDGFERTWALNHLAYVLLTLELLDSLKASAPARVINVASKAHVGVALDFDDLQSARNYSGFKTYGRSKLANILFTYALARRLENAGVSANCLHPGVVATGIARDMNGLFKLVFAAVTPWLTTPEQGAATSIFLAASAEAAGVNGKYFDKCKPARSSDASYDEAVQERLWDVSLQQTGMTWPPSPGVSAAGAGR</sequence>
<dbReference type="PANTHER" id="PTHR43157:SF31">
    <property type="entry name" value="PHOSPHATIDYLINOSITOL-GLYCAN BIOSYNTHESIS CLASS F PROTEIN"/>
    <property type="match status" value="1"/>
</dbReference>
<organism evidence="3 4">
    <name type="scientific">Methylocapsa polymorpha</name>
    <dbReference type="NCBI Taxonomy" id="3080828"/>
    <lineage>
        <taxon>Bacteria</taxon>
        <taxon>Pseudomonadati</taxon>
        <taxon>Pseudomonadota</taxon>
        <taxon>Alphaproteobacteria</taxon>
        <taxon>Hyphomicrobiales</taxon>
        <taxon>Beijerinckiaceae</taxon>
        <taxon>Methylocapsa</taxon>
    </lineage>
</organism>
<evidence type="ECO:0000256" key="1">
    <source>
        <dbReference type="ARBA" id="ARBA00023002"/>
    </source>
</evidence>
<dbReference type="CDD" id="cd05327">
    <property type="entry name" value="retinol-DH_like_SDR_c_like"/>
    <property type="match status" value="1"/>
</dbReference>
<dbReference type="PRINTS" id="PR00080">
    <property type="entry name" value="SDRFAMILY"/>
</dbReference>
<dbReference type="InterPro" id="IPR002347">
    <property type="entry name" value="SDR_fam"/>
</dbReference>
<dbReference type="PANTHER" id="PTHR43157">
    <property type="entry name" value="PHOSPHATIDYLINOSITOL-GLYCAN BIOSYNTHESIS CLASS F PROTEIN-RELATED"/>
    <property type="match status" value="1"/>
</dbReference>
<gene>
    <name evidence="3" type="ORF">RZS28_05835</name>
</gene>
<dbReference type="Gene3D" id="3.40.50.720">
    <property type="entry name" value="NAD(P)-binding Rossmann-like Domain"/>
    <property type="match status" value="1"/>
</dbReference>
<comment type="similarity">
    <text evidence="2">Belongs to the short-chain dehydrogenases/reductases (SDR) family.</text>
</comment>
<dbReference type="SUPFAM" id="SSF51735">
    <property type="entry name" value="NAD(P)-binding Rossmann-fold domains"/>
    <property type="match status" value="1"/>
</dbReference>
<dbReference type="Proteomes" id="UP001626536">
    <property type="component" value="Chromosome"/>
</dbReference>
<dbReference type="EMBL" id="CP136862">
    <property type="protein sequence ID" value="WOJ90805.1"/>
    <property type="molecule type" value="Genomic_DNA"/>
</dbReference>
<dbReference type="PRINTS" id="PR00081">
    <property type="entry name" value="GDHRDH"/>
</dbReference>